<dbReference type="InterPro" id="IPR014710">
    <property type="entry name" value="RmlC-like_jellyroll"/>
</dbReference>
<dbReference type="PANTHER" id="PTHR22966:SF1">
    <property type="entry name" value="PLANT CYSTEINE OXIDASE 1"/>
    <property type="match status" value="1"/>
</dbReference>
<evidence type="ECO:0000313" key="10">
    <source>
        <dbReference type="Proteomes" id="UP001180020"/>
    </source>
</evidence>
<dbReference type="EC" id="1.13.11.20" evidence="3"/>
<feature type="region of interest" description="Disordered" evidence="8">
    <location>
        <begin position="1"/>
        <end position="46"/>
    </location>
</feature>
<name>A0AAV9C0H7_ACOCL</name>
<evidence type="ECO:0000256" key="1">
    <source>
        <dbReference type="ARBA" id="ARBA00001954"/>
    </source>
</evidence>
<comment type="catalytic activity">
    <reaction evidence="7">
        <text>L-cysteine + O2 = 3-sulfino-L-alanine + H(+)</text>
        <dbReference type="Rhea" id="RHEA:20441"/>
        <dbReference type="ChEBI" id="CHEBI:15378"/>
        <dbReference type="ChEBI" id="CHEBI:15379"/>
        <dbReference type="ChEBI" id="CHEBI:35235"/>
        <dbReference type="ChEBI" id="CHEBI:61085"/>
        <dbReference type="EC" id="1.13.11.20"/>
    </reaction>
    <physiologicalReaction direction="left-to-right" evidence="7">
        <dbReference type="Rhea" id="RHEA:20442"/>
    </physiologicalReaction>
</comment>
<keyword evidence="5" id="KW-0560">Oxidoreductase</keyword>
<accession>A0AAV9C0H7</accession>
<reference evidence="9" key="2">
    <citation type="submission" date="2023-06" db="EMBL/GenBank/DDBJ databases">
        <authorList>
            <person name="Ma L."/>
            <person name="Liu K.-W."/>
            <person name="Li Z."/>
            <person name="Hsiao Y.-Y."/>
            <person name="Qi Y."/>
            <person name="Fu T."/>
            <person name="Tang G."/>
            <person name="Zhang D."/>
            <person name="Sun W.-H."/>
            <person name="Liu D.-K."/>
            <person name="Li Y."/>
            <person name="Chen G.-Z."/>
            <person name="Liu X.-D."/>
            <person name="Liao X.-Y."/>
            <person name="Jiang Y.-T."/>
            <person name="Yu X."/>
            <person name="Hao Y."/>
            <person name="Huang J."/>
            <person name="Zhao X.-W."/>
            <person name="Ke S."/>
            <person name="Chen Y.-Y."/>
            <person name="Wu W.-L."/>
            <person name="Hsu J.-L."/>
            <person name="Lin Y.-F."/>
            <person name="Huang M.-D."/>
            <person name="Li C.-Y."/>
            <person name="Huang L."/>
            <person name="Wang Z.-W."/>
            <person name="Zhao X."/>
            <person name="Zhong W.-Y."/>
            <person name="Peng D.-H."/>
            <person name="Ahmad S."/>
            <person name="Lan S."/>
            <person name="Zhang J.-S."/>
            <person name="Tsai W.-C."/>
            <person name="Van De Peer Y."/>
            <person name="Liu Z.-J."/>
        </authorList>
    </citation>
    <scope>NUCLEOTIDE SEQUENCE</scope>
    <source>
        <strain evidence="9">CP</strain>
        <tissue evidence="9">Leaves</tissue>
    </source>
</reference>
<dbReference type="AlphaFoldDB" id="A0AAV9C0H7"/>
<dbReference type="SUPFAM" id="SSF51182">
    <property type="entry name" value="RmlC-like cupins"/>
    <property type="match status" value="1"/>
</dbReference>
<organism evidence="9 10">
    <name type="scientific">Acorus calamus</name>
    <name type="common">Sweet flag</name>
    <dbReference type="NCBI Taxonomy" id="4465"/>
    <lineage>
        <taxon>Eukaryota</taxon>
        <taxon>Viridiplantae</taxon>
        <taxon>Streptophyta</taxon>
        <taxon>Embryophyta</taxon>
        <taxon>Tracheophyta</taxon>
        <taxon>Spermatophyta</taxon>
        <taxon>Magnoliopsida</taxon>
        <taxon>Liliopsida</taxon>
        <taxon>Acoraceae</taxon>
        <taxon>Acorus</taxon>
    </lineage>
</organism>
<keyword evidence="4" id="KW-0479">Metal-binding</keyword>
<dbReference type="PANTHER" id="PTHR22966">
    <property type="entry name" value="2-AMINOETHANETHIOL DIOXYGENASE"/>
    <property type="match status" value="1"/>
</dbReference>
<proteinExistence type="inferred from homology"/>
<keyword evidence="10" id="KW-1185">Reference proteome</keyword>
<keyword evidence="6" id="KW-0408">Iron</keyword>
<evidence type="ECO:0000256" key="7">
    <source>
        <dbReference type="ARBA" id="ARBA00024284"/>
    </source>
</evidence>
<dbReference type="GO" id="GO:0070483">
    <property type="term" value="P:detection of hypoxia"/>
    <property type="evidence" value="ECO:0007669"/>
    <property type="project" value="UniProtKB-ARBA"/>
</dbReference>
<dbReference type="Proteomes" id="UP001180020">
    <property type="component" value="Unassembled WGS sequence"/>
</dbReference>
<evidence type="ECO:0000256" key="5">
    <source>
        <dbReference type="ARBA" id="ARBA00023002"/>
    </source>
</evidence>
<reference evidence="9" key="1">
    <citation type="journal article" date="2023" name="Nat. Commun.">
        <title>Diploid and tetraploid genomes of Acorus and the evolution of monocots.</title>
        <authorList>
            <person name="Ma L."/>
            <person name="Liu K.W."/>
            <person name="Li Z."/>
            <person name="Hsiao Y.Y."/>
            <person name="Qi Y."/>
            <person name="Fu T."/>
            <person name="Tang G.D."/>
            <person name="Zhang D."/>
            <person name="Sun W.H."/>
            <person name="Liu D.K."/>
            <person name="Li Y."/>
            <person name="Chen G.Z."/>
            <person name="Liu X.D."/>
            <person name="Liao X.Y."/>
            <person name="Jiang Y.T."/>
            <person name="Yu X."/>
            <person name="Hao Y."/>
            <person name="Huang J."/>
            <person name="Zhao X.W."/>
            <person name="Ke S."/>
            <person name="Chen Y.Y."/>
            <person name="Wu W.L."/>
            <person name="Hsu J.L."/>
            <person name="Lin Y.F."/>
            <person name="Huang M.D."/>
            <person name="Li C.Y."/>
            <person name="Huang L."/>
            <person name="Wang Z.W."/>
            <person name="Zhao X."/>
            <person name="Zhong W.Y."/>
            <person name="Peng D.H."/>
            <person name="Ahmad S."/>
            <person name="Lan S."/>
            <person name="Zhang J.S."/>
            <person name="Tsai W.C."/>
            <person name="Van de Peer Y."/>
            <person name="Liu Z.J."/>
        </authorList>
    </citation>
    <scope>NUCLEOTIDE SEQUENCE</scope>
    <source>
        <strain evidence="9">CP</strain>
    </source>
</reference>
<dbReference type="InterPro" id="IPR011051">
    <property type="entry name" value="RmlC_Cupin_sf"/>
</dbReference>
<sequence>MRIEPDLAGKKGKQQLEQQPIITAPSEKKPYKAASKNKKRQKKPPPMQTAIQKLFNTCKEVFSDSRPGFIPSPAAVKLLGSVLDDMKPSDLGLRQSMPYFRSTDAGAKPPVTYMHLYECDKFSMGIFCLPQNAVIPLHNHPGMTVFSKILFGSMHIKSYDWATIIGGGDCSNKESSHFQPHEIKLAKVKSNAVYTAPCDTSILYPAEGGNIHCFTAVTPVAVLDVLGPPYSDKEGRDCTYYSSFPYPSFSGGDDLINGDIEGHEWLEERKKPEDFIVVGARYKGPKFVEK</sequence>
<dbReference type="GO" id="GO:0046872">
    <property type="term" value="F:metal ion binding"/>
    <property type="evidence" value="ECO:0007669"/>
    <property type="project" value="UniProtKB-KW"/>
</dbReference>
<evidence type="ECO:0000256" key="4">
    <source>
        <dbReference type="ARBA" id="ARBA00022723"/>
    </source>
</evidence>
<gene>
    <name evidence="9" type="ORF">QJS10_CPB22g00846</name>
</gene>
<dbReference type="EMBL" id="JAUJYO010000022">
    <property type="protein sequence ID" value="KAK1282356.1"/>
    <property type="molecule type" value="Genomic_DNA"/>
</dbReference>
<comment type="cofactor">
    <cofactor evidence="1">
        <name>Fe(2+)</name>
        <dbReference type="ChEBI" id="CHEBI:29033"/>
    </cofactor>
</comment>
<evidence type="ECO:0000256" key="2">
    <source>
        <dbReference type="ARBA" id="ARBA00006622"/>
    </source>
</evidence>
<dbReference type="InterPro" id="IPR012864">
    <property type="entry name" value="PCO/ADO"/>
</dbReference>
<comment type="caution">
    <text evidence="9">The sequence shown here is derived from an EMBL/GenBank/DDBJ whole genome shotgun (WGS) entry which is preliminary data.</text>
</comment>
<comment type="similarity">
    <text evidence="2">Belongs to the cysteine dioxygenase family.</text>
</comment>
<evidence type="ECO:0000256" key="6">
    <source>
        <dbReference type="ARBA" id="ARBA00023004"/>
    </source>
</evidence>
<dbReference type="Pfam" id="PF07847">
    <property type="entry name" value="PCO_ADO"/>
    <property type="match status" value="1"/>
</dbReference>
<dbReference type="CDD" id="cd20289">
    <property type="entry name" value="cupin_ADO"/>
    <property type="match status" value="1"/>
</dbReference>
<dbReference type="GO" id="GO:0017172">
    <property type="term" value="F:cysteine dioxygenase activity"/>
    <property type="evidence" value="ECO:0007669"/>
    <property type="project" value="UniProtKB-EC"/>
</dbReference>
<evidence type="ECO:0000256" key="8">
    <source>
        <dbReference type="SAM" id="MobiDB-lite"/>
    </source>
</evidence>
<evidence type="ECO:0000256" key="3">
    <source>
        <dbReference type="ARBA" id="ARBA00013133"/>
    </source>
</evidence>
<protein>
    <recommendedName>
        <fullName evidence="3">cysteine dioxygenase</fullName>
        <ecNumber evidence="3">1.13.11.20</ecNumber>
    </recommendedName>
</protein>
<evidence type="ECO:0000313" key="9">
    <source>
        <dbReference type="EMBL" id="KAK1282356.1"/>
    </source>
</evidence>
<dbReference type="Gene3D" id="2.60.120.10">
    <property type="entry name" value="Jelly Rolls"/>
    <property type="match status" value="1"/>
</dbReference>